<dbReference type="AlphaFoldDB" id="A0A1Z5HQN2"/>
<dbReference type="EMBL" id="BDGJ01000023">
    <property type="protein sequence ID" value="GAW91621.1"/>
    <property type="molecule type" value="Genomic_DNA"/>
</dbReference>
<evidence type="ECO:0000313" key="1">
    <source>
        <dbReference type="EMBL" id="GAW91621.1"/>
    </source>
</evidence>
<sequence>MALELSVESLSVIRLNRLGPVRGQVRRECVPLKVANMAIN</sequence>
<name>A0A1Z5HQN2_9FIRM</name>
<gene>
    <name evidence="1" type="ORF">KKC1_07820</name>
</gene>
<comment type="caution">
    <text evidence="1">The sequence shown here is derived from an EMBL/GenBank/DDBJ whole genome shotgun (WGS) entry which is preliminary data.</text>
</comment>
<dbReference type="Proteomes" id="UP000197032">
    <property type="component" value="Unassembled WGS sequence"/>
</dbReference>
<proteinExistence type="predicted"/>
<keyword evidence="2" id="KW-1185">Reference proteome</keyword>
<evidence type="ECO:0000313" key="2">
    <source>
        <dbReference type="Proteomes" id="UP000197032"/>
    </source>
</evidence>
<reference evidence="2" key="1">
    <citation type="journal article" date="2017" name="Appl. Environ. Microbiol.">
        <title>Genomic analysis of Calderihabitans maritimus KKC1, a thermophilic hydrogenogenic carboxydotrophic bacterium isolated from marine sediment.</title>
        <authorList>
            <person name="Omae K."/>
            <person name="Yoneda Y."/>
            <person name="Fukuyama Y."/>
            <person name="Yoshida T."/>
            <person name="Sako Y."/>
        </authorList>
    </citation>
    <scope>NUCLEOTIDE SEQUENCE [LARGE SCALE GENOMIC DNA]</scope>
    <source>
        <strain evidence="2">KKC1</strain>
    </source>
</reference>
<accession>A0A1Z5HQN2</accession>
<organism evidence="1 2">
    <name type="scientific">Calderihabitans maritimus</name>
    <dbReference type="NCBI Taxonomy" id="1246530"/>
    <lineage>
        <taxon>Bacteria</taxon>
        <taxon>Bacillati</taxon>
        <taxon>Bacillota</taxon>
        <taxon>Clostridia</taxon>
        <taxon>Neomoorellales</taxon>
        <taxon>Calderihabitantaceae</taxon>
        <taxon>Calderihabitans</taxon>
    </lineage>
</organism>
<protein>
    <submittedName>
        <fullName evidence="1">Uncharacterized protein</fullName>
    </submittedName>
</protein>